<dbReference type="Pfam" id="PF07366">
    <property type="entry name" value="SnoaL"/>
    <property type="match status" value="1"/>
</dbReference>
<comment type="caution">
    <text evidence="1">The sequence shown here is derived from an EMBL/GenBank/DDBJ whole genome shotgun (WGS) entry which is preliminary data.</text>
</comment>
<dbReference type="RefSeq" id="WP_138690343.1">
    <property type="nucleotide sequence ID" value="NZ_JBHSAZ010000022.1"/>
</dbReference>
<dbReference type="SUPFAM" id="SSF54427">
    <property type="entry name" value="NTF2-like"/>
    <property type="match status" value="1"/>
</dbReference>
<dbReference type="PANTHER" id="PTHR38436:SF1">
    <property type="entry name" value="ESTER CYCLASE"/>
    <property type="match status" value="1"/>
</dbReference>
<dbReference type="EMBL" id="VCKX01000038">
    <property type="protein sequence ID" value="TMR35029.1"/>
    <property type="molecule type" value="Genomic_DNA"/>
</dbReference>
<dbReference type="PANTHER" id="PTHR38436">
    <property type="entry name" value="POLYKETIDE CYCLASE SNOAL-LIKE DOMAIN"/>
    <property type="match status" value="1"/>
</dbReference>
<sequence length="144" mass="16237">MPADQEARNKETYHRFHDAINSGDLEVISKAIDAFIHPEGRFHTAERTDLTAVQAQRRVWETLLRAFPDIHVTLDDLLADGDKIVARQTVTGTNTGEYRGMPPTGRSVTYREIFIARFADGQIADLWGVVDIYSQLRQLGLIQG</sequence>
<organism evidence="1 2">
    <name type="scientific">Nonomuraea zeae</name>
    <dbReference type="NCBI Taxonomy" id="1642303"/>
    <lineage>
        <taxon>Bacteria</taxon>
        <taxon>Bacillati</taxon>
        <taxon>Actinomycetota</taxon>
        <taxon>Actinomycetes</taxon>
        <taxon>Streptosporangiales</taxon>
        <taxon>Streptosporangiaceae</taxon>
        <taxon>Nonomuraea</taxon>
    </lineage>
</organism>
<name>A0A5S4GQD0_9ACTN</name>
<evidence type="ECO:0000313" key="2">
    <source>
        <dbReference type="Proteomes" id="UP000306628"/>
    </source>
</evidence>
<accession>A0A5S4GQD0</accession>
<evidence type="ECO:0000313" key="1">
    <source>
        <dbReference type="EMBL" id="TMR35029.1"/>
    </source>
</evidence>
<dbReference type="Proteomes" id="UP000306628">
    <property type="component" value="Unassembled WGS sequence"/>
</dbReference>
<dbReference type="InterPro" id="IPR032710">
    <property type="entry name" value="NTF2-like_dom_sf"/>
</dbReference>
<dbReference type="AlphaFoldDB" id="A0A5S4GQD0"/>
<dbReference type="OrthoDB" id="129343at2"/>
<keyword evidence="2" id="KW-1185">Reference proteome</keyword>
<dbReference type="Gene3D" id="3.10.450.50">
    <property type="match status" value="1"/>
</dbReference>
<gene>
    <name evidence="1" type="ORF">ETD85_15175</name>
</gene>
<dbReference type="InterPro" id="IPR009959">
    <property type="entry name" value="Cyclase_SnoaL-like"/>
</dbReference>
<proteinExistence type="predicted"/>
<dbReference type="GO" id="GO:0030638">
    <property type="term" value="P:polyketide metabolic process"/>
    <property type="evidence" value="ECO:0007669"/>
    <property type="project" value="InterPro"/>
</dbReference>
<protein>
    <submittedName>
        <fullName evidence="1">Ester cyclase</fullName>
    </submittedName>
</protein>
<reference evidence="1 2" key="1">
    <citation type="submission" date="2019-05" db="EMBL/GenBank/DDBJ databases">
        <title>Draft genome sequence of Nonomuraea zeae DSM 100528.</title>
        <authorList>
            <person name="Saricaoglu S."/>
            <person name="Isik K."/>
        </authorList>
    </citation>
    <scope>NUCLEOTIDE SEQUENCE [LARGE SCALE GENOMIC DNA]</scope>
    <source>
        <strain evidence="1 2">DSM 100528</strain>
    </source>
</reference>